<reference evidence="4" key="1">
    <citation type="journal article" date="2019" name="Int. J. Syst. Evol. Microbiol.">
        <title>The Global Catalogue of Microorganisms (GCM) 10K type strain sequencing project: providing services to taxonomists for standard genome sequencing and annotation.</title>
        <authorList>
            <consortium name="The Broad Institute Genomics Platform"/>
            <consortium name="The Broad Institute Genome Sequencing Center for Infectious Disease"/>
            <person name="Wu L."/>
            <person name="Ma J."/>
        </authorList>
    </citation>
    <scope>NUCLEOTIDE SEQUENCE [LARGE SCALE GENOMIC DNA]</scope>
    <source>
        <strain evidence="4">CGMCC 4.7241</strain>
    </source>
</reference>
<dbReference type="EC" id="1.-.-.-" evidence="3"/>
<dbReference type="GO" id="GO:0016491">
    <property type="term" value="F:oxidoreductase activity"/>
    <property type="evidence" value="ECO:0007669"/>
    <property type="project" value="UniProtKB-KW"/>
</dbReference>
<comment type="caution">
    <text evidence="3">The sequence shown here is derived from an EMBL/GenBank/DDBJ whole genome shotgun (WGS) entry which is preliminary data.</text>
</comment>
<gene>
    <name evidence="3" type="ORF">ACFOUW_17060</name>
</gene>
<evidence type="ECO:0000259" key="2">
    <source>
        <dbReference type="Pfam" id="PF00296"/>
    </source>
</evidence>
<sequence length="323" mass="34790">MRVGVMYRCVRPPEELRDFARRVEELGYDELWVVEDCFFAGAISTAAVAASVTERITIGIGILPAVLRNPALAAMELANLERLFPGRFIPGFGHGVTDWMRQIGALPPSQLAALRETIDVVRRLLAGETVTTDGKYVHFDNVKLDYPPAAVPPIVSGVRSEKSLKLSGEVANGTLLAELATPTYQRWARGHIDAGRAAAGRTDEHQLITFAHFDLDPARTNARLETATSLSYRSPFQLDDEALADRVRALVESTGGPAELAEALPDEALAQLAIAGSADDCVTGILALVESGSDSVVFVPPKDPDLALVQLDRAATEVLPNVR</sequence>
<keyword evidence="1 3" id="KW-0560">Oxidoreductase</keyword>
<dbReference type="EMBL" id="JBHRZH010000015">
    <property type="protein sequence ID" value="MFC3762555.1"/>
    <property type="molecule type" value="Genomic_DNA"/>
</dbReference>
<dbReference type="Proteomes" id="UP001595699">
    <property type="component" value="Unassembled WGS sequence"/>
</dbReference>
<dbReference type="CDD" id="cd01097">
    <property type="entry name" value="Tetrahydromethanopterin_reductase"/>
    <property type="match status" value="1"/>
</dbReference>
<evidence type="ECO:0000256" key="1">
    <source>
        <dbReference type="ARBA" id="ARBA00023002"/>
    </source>
</evidence>
<dbReference type="Pfam" id="PF00296">
    <property type="entry name" value="Bac_luciferase"/>
    <property type="match status" value="1"/>
</dbReference>
<proteinExistence type="predicted"/>
<evidence type="ECO:0000313" key="3">
    <source>
        <dbReference type="EMBL" id="MFC3762555.1"/>
    </source>
</evidence>
<feature type="domain" description="Luciferase-like" evidence="2">
    <location>
        <begin position="12"/>
        <end position="294"/>
    </location>
</feature>
<dbReference type="Gene3D" id="3.20.20.30">
    <property type="entry name" value="Luciferase-like domain"/>
    <property type="match status" value="1"/>
</dbReference>
<name>A0ABV7YFW9_9ACTN</name>
<keyword evidence="4" id="KW-1185">Reference proteome</keyword>
<dbReference type="InterPro" id="IPR011251">
    <property type="entry name" value="Luciferase-like_dom"/>
</dbReference>
<protein>
    <submittedName>
        <fullName evidence="3">LLM class flavin-dependent oxidoreductase</fullName>
        <ecNumber evidence="3">1.-.-.-</ecNumber>
    </submittedName>
</protein>
<dbReference type="InterPro" id="IPR050564">
    <property type="entry name" value="F420-G6PD/mer"/>
</dbReference>
<dbReference type="SUPFAM" id="SSF51679">
    <property type="entry name" value="Bacterial luciferase-like"/>
    <property type="match status" value="1"/>
</dbReference>
<dbReference type="InterPro" id="IPR036661">
    <property type="entry name" value="Luciferase-like_sf"/>
</dbReference>
<dbReference type="PANTHER" id="PTHR43244">
    <property type="match status" value="1"/>
</dbReference>
<dbReference type="RefSeq" id="WP_205118842.1">
    <property type="nucleotide sequence ID" value="NZ_JAFBCM010000001.1"/>
</dbReference>
<dbReference type="PANTHER" id="PTHR43244:SF1">
    <property type="entry name" value="5,10-METHYLENETETRAHYDROMETHANOPTERIN REDUCTASE"/>
    <property type="match status" value="1"/>
</dbReference>
<organism evidence="3 4">
    <name type="scientific">Tenggerimyces flavus</name>
    <dbReference type="NCBI Taxonomy" id="1708749"/>
    <lineage>
        <taxon>Bacteria</taxon>
        <taxon>Bacillati</taxon>
        <taxon>Actinomycetota</taxon>
        <taxon>Actinomycetes</taxon>
        <taxon>Propionibacteriales</taxon>
        <taxon>Nocardioidaceae</taxon>
        <taxon>Tenggerimyces</taxon>
    </lineage>
</organism>
<evidence type="ECO:0000313" key="4">
    <source>
        <dbReference type="Proteomes" id="UP001595699"/>
    </source>
</evidence>
<accession>A0ABV7YFW9</accession>